<protein>
    <submittedName>
        <fullName evidence="5">Vacuolar-sorting receptor 1 like</fullName>
    </submittedName>
</protein>
<dbReference type="InParanoid" id="A0A2R6RAK0"/>
<dbReference type="InterPro" id="IPR003137">
    <property type="entry name" value="PA_domain"/>
</dbReference>
<evidence type="ECO:0000256" key="2">
    <source>
        <dbReference type="ARBA" id="ARBA00023180"/>
    </source>
</evidence>
<evidence type="ECO:0000259" key="4">
    <source>
        <dbReference type="Pfam" id="PF02225"/>
    </source>
</evidence>
<keyword evidence="3" id="KW-1133">Transmembrane helix</keyword>
<dbReference type="OrthoDB" id="10045365at2759"/>
<dbReference type="AlphaFoldDB" id="A0A2R6RAK0"/>
<dbReference type="PANTHER" id="PTHR22702">
    <property type="entry name" value="PROTEASE-ASSOCIATED DOMAIN-CONTAINING PROTEIN"/>
    <property type="match status" value="1"/>
</dbReference>
<evidence type="ECO:0000313" key="5">
    <source>
        <dbReference type="EMBL" id="PSS24573.1"/>
    </source>
</evidence>
<feature type="transmembrane region" description="Helical" evidence="3">
    <location>
        <begin position="6"/>
        <end position="25"/>
    </location>
</feature>
<gene>
    <name evidence="5" type="ORF">CEY00_Acc01876</name>
</gene>
<keyword evidence="5" id="KW-0675">Receptor</keyword>
<keyword evidence="3" id="KW-0472">Membrane</keyword>
<dbReference type="InterPro" id="IPR046450">
    <property type="entry name" value="PA_dom_sf"/>
</dbReference>
<evidence type="ECO:0000256" key="1">
    <source>
        <dbReference type="ARBA" id="ARBA00022729"/>
    </source>
</evidence>
<feature type="non-terminal residue" evidence="5">
    <location>
        <position position="161"/>
    </location>
</feature>
<keyword evidence="3" id="KW-0812">Transmembrane</keyword>
<dbReference type="EMBL" id="NKQK01000008">
    <property type="protein sequence ID" value="PSS24573.1"/>
    <property type="molecule type" value="Genomic_DNA"/>
</dbReference>
<organism evidence="5 6">
    <name type="scientific">Actinidia chinensis var. chinensis</name>
    <name type="common">Chinese soft-hair kiwi</name>
    <dbReference type="NCBI Taxonomy" id="1590841"/>
    <lineage>
        <taxon>Eukaryota</taxon>
        <taxon>Viridiplantae</taxon>
        <taxon>Streptophyta</taxon>
        <taxon>Embryophyta</taxon>
        <taxon>Tracheophyta</taxon>
        <taxon>Spermatophyta</taxon>
        <taxon>Magnoliopsida</taxon>
        <taxon>eudicotyledons</taxon>
        <taxon>Gunneridae</taxon>
        <taxon>Pentapetalae</taxon>
        <taxon>asterids</taxon>
        <taxon>Ericales</taxon>
        <taxon>Actinidiaceae</taxon>
        <taxon>Actinidia</taxon>
    </lineage>
</organism>
<dbReference type="OMA" id="VNQKACK"/>
<name>A0A2R6RAK0_ACTCC</name>
<sequence>MREKLGFYVCVWFFLYGSCVGRFVVEKNSLKVTSPDSLRDVYECAIGNFGVPQYGGTMLGTVMYPTANQKACKSFSDFDLSFKSKPGGLPIFILADRGDCFFTLKAWNAQNGGAAAILVADDRVEPLITMDTPEEDDAHADYLQKITIPSALISKAFGDSI</sequence>
<evidence type="ECO:0000256" key="3">
    <source>
        <dbReference type="SAM" id="Phobius"/>
    </source>
</evidence>
<dbReference type="Gene3D" id="3.50.30.30">
    <property type="match status" value="1"/>
</dbReference>
<comment type="caution">
    <text evidence="5">The sequence shown here is derived from an EMBL/GenBank/DDBJ whole genome shotgun (WGS) entry which is preliminary data.</text>
</comment>
<reference evidence="6" key="2">
    <citation type="journal article" date="2018" name="BMC Genomics">
        <title>A manually annotated Actinidia chinensis var. chinensis (kiwifruit) genome highlights the challenges associated with draft genomes and gene prediction in plants.</title>
        <authorList>
            <person name="Pilkington S.M."/>
            <person name="Crowhurst R."/>
            <person name="Hilario E."/>
            <person name="Nardozza S."/>
            <person name="Fraser L."/>
            <person name="Peng Y."/>
            <person name="Gunaseelan K."/>
            <person name="Simpson R."/>
            <person name="Tahir J."/>
            <person name="Deroles S.C."/>
            <person name="Templeton K."/>
            <person name="Luo Z."/>
            <person name="Davy M."/>
            <person name="Cheng C."/>
            <person name="McNeilage M."/>
            <person name="Scaglione D."/>
            <person name="Liu Y."/>
            <person name="Zhang Q."/>
            <person name="Datson P."/>
            <person name="De Silva N."/>
            <person name="Gardiner S.E."/>
            <person name="Bassett H."/>
            <person name="Chagne D."/>
            <person name="McCallum J."/>
            <person name="Dzierzon H."/>
            <person name="Deng C."/>
            <person name="Wang Y.Y."/>
            <person name="Barron L."/>
            <person name="Manako K."/>
            <person name="Bowen J."/>
            <person name="Foster T.M."/>
            <person name="Erridge Z.A."/>
            <person name="Tiffin H."/>
            <person name="Waite C.N."/>
            <person name="Davies K.M."/>
            <person name="Grierson E.P."/>
            <person name="Laing W.A."/>
            <person name="Kirk R."/>
            <person name="Chen X."/>
            <person name="Wood M."/>
            <person name="Montefiori M."/>
            <person name="Brummell D.A."/>
            <person name="Schwinn K.E."/>
            <person name="Catanach A."/>
            <person name="Fullerton C."/>
            <person name="Li D."/>
            <person name="Meiyalaghan S."/>
            <person name="Nieuwenhuizen N."/>
            <person name="Read N."/>
            <person name="Prakash R."/>
            <person name="Hunter D."/>
            <person name="Zhang H."/>
            <person name="McKenzie M."/>
            <person name="Knabel M."/>
            <person name="Harris A."/>
            <person name="Allan A.C."/>
            <person name="Gleave A."/>
            <person name="Chen A."/>
            <person name="Janssen B.J."/>
            <person name="Plunkett B."/>
            <person name="Ampomah-Dwamena C."/>
            <person name="Voogd C."/>
            <person name="Leif D."/>
            <person name="Lafferty D."/>
            <person name="Souleyre E.J.F."/>
            <person name="Varkonyi-Gasic E."/>
            <person name="Gambi F."/>
            <person name="Hanley J."/>
            <person name="Yao J.L."/>
            <person name="Cheung J."/>
            <person name="David K.M."/>
            <person name="Warren B."/>
            <person name="Marsh K."/>
            <person name="Snowden K.C."/>
            <person name="Lin-Wang K."/>
            <person name="Brian L."/>
            <person name="Martinez-Sanchez M."/>
            <person name="Wang M."/>
            <person name="Ileperuma N."/>
            <person name="Macnee N."/>
            <person name="Campin R."/>
            <person name="McAtee P."/>
            <person name="Drummond R.S.M."/>
            <person name="Espley R.V."/>
            <person name="Ireland H.S."/>
            <person name="Wu R."/>
            <person name="Atkinson R.G."/>
            <person name="Karunairetnam S."/>
            <person name="Bulley S."/>
            <person name="Chunkath S."/>
            <person name="Hanley Z."/>
            <person name="Storey R."/>
            <person name="Thrimawithana A.H."/>
            <person name="Thomson S."/>
            <person name="David C."/>
            <person name="Testolin R."/>
            <person name="Huang H."/>
            <person name="Hellens R.P."/>
            <person name="Schaffer R.J."/>
        </authorList>
    </citation>
    <scope>NUCLEOTIDE SEQUENCE [LARGE SCALE GENOMIC DNA]</scope>
    <source>
        <strain evidence="6">cv. Red5</strain>
    </source>
</reference>
<dbReference type="Gramene" id="PSS24573">
    <property type="protein sequence ID" value="PSS24573"/>
    <property type="gene ID" value="CEY00_Acc01876"/>
</dbReference>
<feature type="domain" description="PA" evidence="4">
    <location>
        <begin position="60"/>
        <end position="161"/>
    </location>
</feature>
<dbReference type="FunFam" id="3.50.30.30:FF:000001">
    <property type="entry name" value="Vacuolar-sorting receptor 1"/>
    <property type="match status" value="1"/>
</dbReference>
<reference evidence="5 6" key="1">
    <citation type="submission" date="2017-07" db="EMBL/GenBank/DDBJ databases">
        <title>An improved, manually edited Actinidia chinensis var. chinensis (kiwifruit) genome highlights the challenges associated with draft genomes and gene prediction in plants.</title>
        <authorList>
            <person name="Pilkington S."/>
            <person name="Crowhurst R."/>
            <person name="Hilario E."/>
            <person name="Nardozza S."/>
            <person name="Fraser L."/>
            <person name="Peng Y."/>
            <person name="Gunaseelan K."/>
            <person name="Simpson R."/>
            <person name="Tahir J."/>
            <person name="Deroles S."/>
            <person name="Templeton K."/>
            <person name="Luo Z."/>
            <person name="Davy M."/>
            <person name="Cheng C."/>
            <person name="Mcneilage M."/>
            <person name="Scaglione D."/>
            <person name="Liu Y."/>
            <person name="Zhang Q."/>
            <person name="Datson P."/>
            <person name="De Silva N."/>
            <person name="Gardiner S."/>
            <person name="Bassett H."/>
            <person name="Chagne D."/>
            <person name="Mccallum J."/>
            <person name="Dzierzon H."/>
            <person name="Deng C."/>
            <person name="Wang Y.-Y."/>
            <person name="Barron N."/>
            <person name="Manako K."/>
            <person name="Bowen J."/>
            <person name="Foster T."/>
            <person name="Erridge Z."/>
            <person name="Tiffin H."/>
            <person name="Waite C."/>
            <person name="Davies K."/>
            <person name="Grierson E."/>
            <person name="Laing W."/>
            <person name="Kirk R."/>
            <person name="Chen X."/>
            <person name="Wood M."/>
            <person name="Montefiori M."/>
            <person name="Brummell D."/>
            <person name="Schwinn K."/>
            <person name="Catanach A."/>
            <person name="Fullerton C."/>
            <person name="Li D."/>
            <person name="Meiyalaghan S."/>
            <person name="Nieuwenhuizen N."/>
            <person name="Read N."/>
            <person name="Prakash R."/>
            <person name="Hunter D."/>
            <person name="Zhang H."/>
            <person name="Mckenzie M."/>
            <person name="Knabel M."/>
            <person name="Harris A."/>
            <person name="Allan A."/>
            <person name="Chen A."/>
            <person name="Janssen B."/>
            <person name="Plunkett B."/>
            <person name="Dwamena C."/>
            <person name="Voogd C."/>
            <person name="Leif D."/>
            <person name="Lafferty D."/>
            <person name="Souleyre E."/>
            <person name="Varkonyi-Gasic E."/>
            <person name="Gambi F."/>
            <person name="Hanley J."/>
            <person name="Yao J.-L."/>
            <person name="Cheung J."/>
            <person name="David K."/>
            <person name="Warren B."/>
            <person name="Marsh K."/>
            <person name="Snowden K."/>
            <person name="Lin-Wang K."/>
            <person name="Brian L."/>
            <person name="Martinez-Sanchez M."/>
            <person name="Wang M."/>
            <person name="Ileperuma N."/>
            <person name="Macnee N."/>
            <person name="Campin R."/>
            <person name="Mcatee P."/>
            <person name="Drummond R."/>
            <person name="Espley R."/>
            <person name="Ireland H."/>
            <person name="Wu R."/>
            <person name="Atkinson R."/>
            <person name="Karunairetnam S."/>
            <person name="Bulley S."/>
            <person name="Chunkath S."/>
            <person name="Hanley Z."/>
            <person name="Storey R."/>
            <person name="Thrimawithana A."/>
            <person name="Thomson S."/>
            <person name="David C."/>
            <person name="Testolin R."/>
        </authorList>
    </citation>
    <scope>NUCLEOTIDE SEQUENCE [LARGE SCALE GENOMIC DNA]</scope>
    <source>
        <strain evidence="6">cv. Red5</strain>
        <tissue evidence="5">Young leaf</tissue>
    </source>
</reference>
<dbReference type="Pfam" id="PF02225">
    <property type="entry name" value="PA"/>
    <property type="match status" value="1"/>
</dbReference>
<proteinExistence type="predicted"/>
<keyword evidence="6" id="KW-1185">Reference proteome</keyword>
<keyword evidence="2" id="KW-0325">Glycoprotein</keyword>
<dbReference type="Proteomes" id="UP000241394">
    <property type="component" value="Chromosome LG8"/>
</dbReference>
<evidence type="ECO:0000313" key="6">
    <source>
        <dbReference type="Proteomes" id="UP000241394"/>
    </source>
</evidence>
<accession>A0A2R6RAK0</accession>
<dbReference type="SUPFAM" id="SSF52025">
    <property type="entry name" value="PA domain"/>
    <property type="match status" value="1"/>
</dbReference>
<dbReference type="PANTHER" id="PTHR22702:SF1">
    <property type="entry name" value="PROTEASE-ASSOCIATED DOMAIN-CONTAINING PROTEIN 1"/>
    <property type="match status" value="1"/>
</dbReference>
<dbReference type="STRING" id="1590841.A0A2R6RAK0"/>
<keyword evidence="1" id="KW-0732">Signal</keyword>